<feature type="signal peptide" evidence="2">
    <location>
        <begin position="1"/>
        <end position="27"/>
    </location>
</feature>
<protein>
    <submittedName>
        <fullName evidence="3">Uncharacterized protein</fullName>
    </submittedName>
</protein>
<dbReference type="AlphaFoldDB" id="A1TYW5"/>
<feature type="region of interest" description="Disordered" evidence="1">
    <location>
        <begin position="453"/>
        <end position="497"/>
    </location>
</feature>
<dbReference type="Proteomes" id="UP000000998">
    <property type="component" value="Chromosome"/>
</dbReference>
<name>A1TYW5_MARN8</name>
<feature type="chain" id="PRO_5002638849" evidence="2">
    <location>
        <begin position="28"/>
        <end position="765"/>
    </location>
</feature>
<sequence length="765" mass="81596" precursor="true">MGRSLTISLFLVHLLCLSLLTATSAVAGSAEPVLGTWTGFDNNSFSGQLRSVELALELDNDAQAPSDQGMALSGQSKTIYLKGHMTTTFLQGRANNLAFADQDFDVRAGYLPSLNVLILYPYRERGPGASEQQLAVLSVDGNTLAFIKTARASGWPLPWLLSRRNQSEPVLDELAAIKQAGPFGGAGINTLSVTLQNLKPRMSAQQISEQKQSISAFRKRLAKAMLSHDLAAIRALNTEASEQAKAVVQTVMFSGNPGMASANTAPGNQACPESLLGWFEAIESERQSERFNSFLEVFNAFRPDTFSPHFGKDFQDLSEVERAVLFNQMSRYCAGESRVSRSRFYQSFQHAFLGGLASSGNSSGPFTAASGARALEIYEGWQQQAVSGVRTAGSAAQAEHLAKVLNAFSGSFWEAKAADIRATADQLVNMASDANKELAPPVAVASVLPAPEVPGPVGRPVPKQKPLPQSAHAEHKEPGAGQQPASTETPKSREASGVGAITTFRELRGGVIAQADALCVLSGGCKDTCRASPDSCPGGEQAALARGFWSNCSDNGWEGEACEVIISRFGKLSQSEPVVVPGAYQSLYALLESGQAFPPTEENLAFVAGLGGYLANECQILGPVEASVVNNFARAGKTFAVMGNNYMNPGRNLGKATSATGHVIAGIELAQNIACRLPESYVLATRIVESIQASDGAGNNGPSRFVATCTRTFSEQQCQCLADIGRATIPDIHTRDYHRNLIREIIERNPMLGFGIGLQCRITNY</sequence>
<proteinExistence type="predicted"/>
<evidence type="ECO:0000313" key="3">
    <source>
        <dbReference type="EMBL" id="ABM17934.1"/>
    </source>
</evidence>
<accession>A1TYW5</accession>
<dbReference type="KEGG" id="maq:Maqu_0838"/>
<dbReference type="HOGENOM" id="CLU_364786_0_0_6"/>
<reference evidence="4" key="1">
    <citation type="journal article" date="2011" name="Appl. Environ. Microbiol.">
        <title>Genomic potential of Marinobacter aquaeolei, a biogeochemical 'opportunitroph'.</title>
        <authorList>
            <person name="Singer E."/>
            <person name="Webb E.A."/>
            <person name="Nelson W.C."/>
            <person name="Heidelberg J.F."/>
            <person name="Ivanova N."/>
            <person name="Pati A."/>
            <person name="Edwards K.J."/>
        </authorList>
    </citation>
    <scope>NUCLEOTIDE SEQUENCE [LARGE SCALE GENOMIC DNA]</scope>
    <source>
        <strain evidence="4">ATCC 700491 / DSM 11845 / VT8</strain>
    </source>
</reference>
<keyword evidence="2" id="KW-0732">Signal</keyword>
<evidence type="ECO:0000313" key="4">
    <source>
        <dbReference type="Proteomes" id="UP000000998"/>
    </source>
</evidence>
<dbReference type="EMBL" id="CP000514">
    <property type="protein sequence ID" value="ABM17934.1"/>
    <property type="molecule type" value="Genomic_DNA"/>
</dbReference>
<feature type="compositionally biased region" description="Pro residues" evidence="1">
    <location>
        <begin position="453"/>
        <end position="465"/>
    </location>
</feature>
<evidence type="ECO:0000256" key="1">
    <source>
        <dbReference type="SAM" id="MobiDB-lite"/>
    </source>
</evidence>
<evidence type="ECO:0000256" key="2">
    <source>
        <dbReference type="SAM" id="SignalP"/>
    </source>
</evidence>
<gene>
    <name evidence="3" type="ordered locus">Maqu_0838</name>
</gene>
<organism evidence="3 4">
    <name type="scientific">Marinobacter nauticus (strain ATCC 700491 / DSM 11845 / VT8)</name>
    <name type="common">Marinobacter aquaeolei</name>
    <dbReference type="NCBI Taxonomy" id="351348"/>
    <lineage>
        <taxon>Bacteria</taxon>
        <taxon>Pseudomonadati</taxon>
        <taxon>Pseudomonadota</taxon>
        <taxon>Gammaproteobacteria</taxon>
        <taxon>Pseudomonadales</taxon>
        <taxon>Marinobacteraceae</taxon>
        <taxon>Marinobacter</taxon>
    </lineage>
</organism>